<dbReference type="EMBL" id="MT631459">
    <property type="protein sequence ID" value="QNO51064.1"/>
    <property type="molecule type" value="Genomic_DNA"/>
</dbReference>
<evidence type="ECO:0000313" key="1">
    <source>
        <dbReference type="EMBL" id="QNO51064.1"/>
    </source>
</evidence>
<name>A0A7G9YST0_9EURY</name>
<accession>A0A7G9YST0</accession>
<sequence>MPNKLLIMKSYEIVETLRKSRKAVFTPKDMAKITELKGSEVYVLISRLYKKGMIFKPMKGFISLSQDPFIISSQLYPPAYISFITALYLHGKIQQIIDRIFIVTPRKRNQIRVFGMDVHFITLKRAMMFGYKKVRKENSYVVLADVEKAIIDCLYLPRYCRLVDVFDILKEGAEIEVGRLIEYARMSKSEAVGRRLGYLLDLVGMKHDLRPKNKSTYKLNPSIKAKGEFDSKWRIYVNEVLE</sequence>
<protein>
    <submittedName>
        <fullName evidence="1">Uncharacterized protein</fullName>
    </submittedName>
</protein>
<proteinExistence type="predicted"/>
<organism evidence="1">
    <name type="scientific">Candidatus Methanophagaceae archaeon ANME-1 ERB6</name>
    <dbReference type="NCBI Taxonomy" id="2759912"/>
    <lineage>
        <taxon>Archaea</taxon>
        <taxon>Methanobacteriati</taxon>
        <taxon>Methanobacteriota</taxon>
        <taxon>Stenosarchaea group</taxon>
        <taxon>Methanomicrobia</taxon>
        <taxon>Candidatus Methanophagales</taxon>
        <taxon>Candidatus Methanophagaceae</taxon>
    </lineage>
</organism>
<reference evidence="1" key="1">
    <citation type="submission" date="2020-06" db="EMBL/GenBank/DDBJ databases">
        <title>Unique genomic features of the anaerobic methanotrophic archaea.</title>
        <authorList>
            <person name="Chadwick G.L."/>
            <person name="Skennerton C.T."/>
            <person name="Laso-Perez R."/>
            <person name="Leu A.O."/>
            <person name="Speth D.R."/>
            <person name="Yu H."/>
            <person name="Morgan-Lang C."/>
            <person name="Hatzenpichler R."/>
            <person name="Goudeau D."/>
            <person name="Malmstrom R."/>
            <person name="Brazelton W.J."/>
            <person name="Woyke T."/>
            <person name="Hallam S.J."/>
            <person name="Tyson G.W."/>
            <person name="Wegener G."/>
            <person name="Boetius A."/>
            <person name="Orphan V."/>
        </authorList>
    </citation>
    <scope>NUCLEOTIDE SEQUENCE</scope>
</reference>
<dbReference type="AlphaFoldDB" id="A0A7G9YST0"/>
<gene>
    <name evidence="1" type="ORF">HCFNICHJ_00021</name>
</gene>